<keyword evidence="2 5" id="KW-0545">Nucleotide biosynthesis</keyword>
<name>A0A1E7ZC73_9ALTE</name>
<dbReference type="GO" id="GO:0005737">
    <property type="term" value="C:cytoplasm"/>
    <property type="evidence" value="ECO:0007669"/>
    <property type="project" value="UniProtKB-SubCell"/>
</dbReference>
<evidence type="ECO:0000259" key="8">
    <source>
        <dbReference type="Pfam" id="PF05191"/>
    </source>
</evidence>
<dbReference type="GO" id="GO:0044209">
    <property type="term" value="P:AMP salvage"/>
    <property type="evidence" value="ECO:0007669"/>
    <property type="project" value="UniProtKB-UniRule"/>
</dbReference>
<dbReference type="InterPro" id="IPR000850">
    <property type="entry name" value="Adenylat/UMP-CMP_kin"/>
</dbReference>
<keyword evidence="1 5" id="KW-0808">Transferase</keyword>
<evidence type="ECO:0000256" key="5">
    <source>
        <dbReference type="HAMAP-Rule" id="MF_00235"/>
    </source>
</evidence>
<feature type="binding site" evidence="5">
    <location>
        <position position="167"/>
    </location>
    <ligand>
        <name>AMP</name>
        <dbReference type="ChEBI" id="CHEBI:456215"/>
    </ligand>
</feature>
<dbReference type="PRINTS" id="PR00094">
    <property type="entry name" value="ADENYLTKNASE"/>
</dbReference>
<dbReference type="STRING" id="1656094.BFC18_09950"/>
<feature type="binding site" evidence="5">
    <location>
        <position position="200"/>
    </location>
    <ligand>
        <name>ATP</name>
        <dbReference type="ChEBI" id="CHEBI:30616"/>
    </ligand>
</feature>
<dbReference type="InterPro" id="IPR006259">
    <property type="entry name" value="Adenyl_kin_sub"/>
</dbReference>
<organism evidence="9 10">
    <name type="scientific">Alteromonas confluentis</name>
    <dbReference type="NCBI Taxonomy" id="1656094"/>
    <lineage>
        <taxon>Bacteria</taxon>
        <taxon>Pseudomonadati</taxon>
        <taxon>Pseudomonadota</taxon>
        <taxon>Gammaproteobacteria</taxon>
        <taxon>Alteromonadales</taxon>
        <taxon>Alteromonadaceae</taxon>
        <taxon>Alteromonas/Salinimonas group</taxon>
        <taxon>Alteromonas</taxon>
    </lineage>
</organism>
<keyword evidence="3 5" id="KW-0547">Nucleotide-binding</keyword>
<dbReference type="Gene3D" id="3.40.50.300">
    <property type="entry name" value="P-loop containing nucleotide triphosphate hydrolases"/>
    <property type="match status" value="1"/>
</dbReference>
<dbReference type="AlphaFoldDB" id="A0A1E7ZC73"/>
<feature type="binding site" evidence="5">
    <location>
        <position position="31"/>
    </location>
    <ligand>
        <name>AMP</name>
        <dbReference type="ChEBI" id="CHEBI:456215"/>
    </ligand>
</feature>
<keyword evidence="5 7" id="KW-0067">ATP-binding</keyword>
<evidence type="ECO:0000256" key="4">
    <source>
        <dbReference type="ARBA" id="ARBA00022777"/>
    </source>
</evidence>
<dbReference type="OrthoDB" id="9805030at2"/>
<feature type="binding site" evidence="5">
    <location>
        <begin position="57"/>
        <end position="59"/>
    </location>
    <ligand>
        <name>AMP</name>
        <dbReference type="ChEBI" id="CHEBI:456215"/>
    </ligand>
</feature>
<dbReference type="NCBIfam" id="NF001380">
    <property type="entry name" value="PRK00279.1-2"/>
    <property type="match status" value="1"/>
</dbReference>
<dbReference type="EC" id="2.7.4.3" evidence="5 7"/>
<feature type="domain" description="Adenylate kinase active site lid" evidence="8">
    <location>
        <begin position="123"/>
        <end position="158"/>
    </location>
</feature>
<comment type="caution">
    <text evidence="5">Lacks conserved residue(s) required for the propagation of feature annotation.</text>
</comment>
<keyword evidence="4 5" id="KW-0418">Kinase</keyword>
<evidence type="ECO:0000256" key="3">
    <source>
        <dbReference type="ARBA" id="ARBA00022741"/>
    </source>
</evidence>
<evidence type="ECO:0000256" key="6">
    <source>
        <dbReference type="RuleBase" id="RU003330"/>
    </source>
</evidence>
<dbReference type="EMBL" id="MDHN01000018">
    <property type="protein sequence ID" value="OFC71107.1"/>
    <property type="molecule type" value="Genomic_DNA"/>
</dbReference>
<evidence type="ECO:0000313" key="10">
    <source>
        <dbReference type="Proteomes" id="UP000175691"/>
    </source>
</evidence>
<feature type="binding site" evidence="5">
    <location>
        <begin position="10"/>
        <end position="15"/>
    </location>
    <ligand>
        <name>ATP</name>
        <dbReference type="ChEBI" id="CHEBI:30616"/>
    </ligand>
</feature>
<dbReference type="GO" id="GO:0004017">
    <property type="term" value="F:AMP kinase activity"/>
    <property type="evidence" value="ECO:0007669"/>
    <property type="project" value="UniProtKB-UniRule"/>
</dbReference>
<dbReference type="InterPro" id="IPR007862">
    <property type="entry name" value="Adenylate_kinase_lid-dom"/>
</dbReference>
<evidence type="ECO:0000313" key="9">
    <source>
        <dbReference type="EMBL" id="OFC71107.1"/>
    </source>
</evidence>
<comment type="catalytic activity">
    <reaction evidence="5 7">
        <text>AMP + ATP = 2 ADP</text>
        <dbReference type="Rhea" id="RHEA:12973"/>
        <dbReference type="ChEBI" id="CHEBI:30616"/>
        <dbReference type="ChEBI" id="CHEBI:456215"/>
        <dbReference type="ChEBI" id="CHEBI:456216"/>
        <dbReference type="EC" id="2.7.4.3"/>
    </reaction>
</comment>
<dbReference type="PANTHER" id="PTHR23359">
    <property type="entry name" value="NUCLEOTIDE KINASE"/>
    <property type="match status" value="1"/>
</dbReference>
<dbReference type="NCBIfam" id="NF001381">
    <property type="entry name" value="PRK00279.1-3"/>
    <property type="match status" value="1"/>
</dbReference>
<gene>
    <name evidence="5" type="primary">adk</name>
    <name evidence="9" type="ORF">BFC18_09950</name>
</gene>
<dbReference type="NCBIfam" id="TIGR01351">
    <property type="entry name" value="adk"/>
    <property type="match status" value="1"/>
</dbReference>
<evidence type="ECO:0000256" key="1">
    <source>
        <dbReference type="ARBA" id="ARBA00022679"/>
    </source>
</evidence>
<comment type="function">
    <text evidence="5">Catalyzes the reversible transfer of the terminal phosphate group between ATP and AMP. Plays an important role in cellular energy homeostasis and in adenine nucleotide metabolism.</text>
</comment>
<feature type="region of interest" description="NMP" evidence="5">
    <location>
        <begin position="30"/>
        <end position="59"/>
    </location>
</feature>
<keyword evidence="10" id="KW-1185">Reference proteome</keyword>
<reference evidence="9 10" key="1">
    <citation type="submission" date="2016-08" db="EMBL/GenBank/DDBJ databases">
        <authorList>
            <person name="Seilhamer J.J."/>
        </authorList>
    </citation>
    <scope>NUCLEOTIDE SEQUENCE [LARGE SCALE GENOMIC DNA]</scope>
    <source>
        <strain evidence="9 10">KCTC 42603</strain>
    </source>
</reference>
<sequence>MRIILLGAPGAGKGTQAQFLMGRYGIPQISTGDMLRAAIKAGTEMGLAAKRVMDEGKLVSDDIIIGLVKERIAQDDCENGFLLDGFPRTIPQADAMKEAGVNVDHCIEFDVPDDVIVERMGGRRVHPASGRVYHVVYNPPKVKGKDDESGDDLIIRDDDKEDTVRARLGVYHEQTEPLVSYYSAEAEAGNCQYHKLDGTKPVDEVSKELAELLG</sequence>
<proteinExistence type="inferred from homology"/>
<dbReference type="InterPro" id="IPR027417">
    <property type="entry name" value="P-loop_NTPase"/>
</dbReference>
<dbReference type="SUPFAM" id="SSF52540">
    <property type="entry name" value="P-loop containing nucleoside triphosphate hydrolases"/>
    <property type="match status" value="1"/>
</dbReference>
<dbReference type="PROSITE" id="PS00113">
    <property type="entry name" value="ADENYLATE_KINASE"/>
    <property type="match status" value="1"/>
</dbReference>
<dbReference type="RefSeq" id="WP_070125167.1">
    <property type="nucleotide sequence ID" value="NZ_MDHN01000018.1"/>
</dbReference>
<accession>A0A1E7ZC73</accession>
<dbReference type="HAMAP" id="MF_00235">
    <property type="entry name" value="Adenylate_kinase_Adk"/>
    <property type="match status" value="1"/>
</dbReference>
<dbReference type="Pfam" id="PF00406">
    <property type="entry name" value="ADK"/>
    <property type="match status" value="1"/>
</dbReference>
<evidence type="ECO:0000256" key="7">
    <source>
        <dbReference type="RuleBase" id="RU003331"/>
    </source>
</evidence>
<comment type="caution">
    <text evidence="9">The sequence shown here is derived from an EMBL/GenBank/DDBJ whole genome shotgun (WGS) entry which is preliminary data.</text>
</comment>
<feature type="binding site" evidence="5">
    <location>
        <begin position="132"/>
        <end position="133"/>
    </location>
    <ligand>
        <name>ATP</name>
        <dbReference type="ChEBI" id="CHEBI:30616"/>
    </ligand>
</feature>
<feature type="binding site" evidence="5">
    <location>
        <position position="156"/>
    </location>
    <ligand>
        <name>AMP</name>
        <dbReference type="ChEBI" id="CHEBI:456215"/>
    </ligand>
</feature>
<comment type="domain">
    <text evidence="5">Consists of three domains, a large central CORE domain and two small peripheral domains, NMPbind and LID, which undergo movements during catalysis. The LID domain closes over the site of phosphoryl transfer upon ATP binding. Assembling and dissambling the active center during each catalytic cycle provides an effective means to prevent ATP hydrolysis.</text>
</comment>
<comment type="pathway">
    <text evidence="5">Purine metabolism; AMP biosynthesis via salvage pathway; AMP from ADP: step 1/1.</text>
</comment>
<dbReference type="UniPathway" id="UPA00588">
    <property type="reaction ID" value="UER00649"/>
</dbReference>
<keyword evidence="5" id="KW-0963">Cytoplasm</keyword>
<dbReference type="FunFam" id="3.40.50.300:FF:000106">
    <property type="entry name" value="Adenylate kinase mitochondrial"/>
    <property type="match status" value="1"/>
</dbReference>
<dbReference type="Proteomes" id="UP000175691">
    <property type="component" value="Unassembled WGS sequence"/>
</dbReference>
<feature type="binding site" evidence="5">
    <location>
        <position position="123"/>
    </location>
    <ligand>
        <name>ATP</name>
        <dbReference type="ChEBI" id="CHEBI:30616"/>
    </ligand>
</feature>
<comment type="subunit">
    <text evidence="5 7">Monomer.</text>
</comment>
<evidence type="ECO:0000256" key="2">
    <source>
        <dbReference type="ARBA" id="ARBA00022727"/>
    </source>
</evidence>
<protein>
    <recommendedName>
        <fullName evidence="5 7">Adenylate kinase</fullName>
        <shortName evidence="5">AK</shortName>
        <ecNumber evidence="5 7">2.7.4.3</ecNumber>
    </recommendedName>
    <alternativeName>
        <fullName evidence="5">ATP-AMP transphosphorylase</fullName>
    </alternativeName>
    <alternativeName>
        <fullName evidence="5">ATP:AMP phosphotransferase</fullName>
    </alternativeName>
    <alternativeName>
        <fullName evidence="5">Adenylate monophosphate kinase</fullName>
    </alternativeName>
</protein>
<dbReference type="Pfam" id="PF05191">
    <property type="entry name" value="ADK_lid"/>
    <property type="match status" value="1"/>
</dbReference>
<dbReference type="NCBIfam" id="NF001379">
    <property type="entry name" value="PRK00279.1-1"/>
    <property type="match status" value="1"/>
</dbReference>
<feature type="binding site" evidence="5">
    <location>
        <position position="92"/>
    </location>
    <ligand>
        <name>AMP</name>
        <dbReference type="ChEBI" id="CHEBI:456215"/>
    </ligand>
</feature>
<feature type="region of interest" description="LID" evidence="5">
    <location>
        <begin position="122"/>
        <end position="159"/>
    </location>
</feature>
<dbReference type="InterPro" id="IPR033690">
    <property type="entry name" value="Adenylat_kinase_CS"/>
</dbReference>
<comment type="similarity">
    <text evidence="5 6">Belongs to the adenylate kinase family.</text>
</comment>
<dbReference type="GO" id="GO:0005524">
    <property type="term" value="F:ATP binding"/>
    <property type="evidence" value="ECO:0007669"/>
    <property type="project" value="UniProtKB-UniRule"/>
</dbReference>
<feature type="binding site" evidence="5">
    <location>
        <position position="36"/>
    </location>
    <ligand>
        <name>AMP</name>
        <dbReference type="ChEBI" id="CHEBI:456215"/>
    </ligand>
</feature>
<dbReference type="CDD" id="cd01428">
    <property type="entry name" value="ADK"/>
    <property type="match status" value="1"/>
</dbReference>
<comment type="subcellular location">
    <subcellularLocation>
        <location evidence="5 7">Cytoplasm</location>
    </subcellularLocation>
</comment>
<feature type="binding site" evidence="5">
    <location>
        <begin position="85"/>
        <end position="88"/>
    </location>
    <ligand>
        <name>AMP</name>
        <dbReference type="ChEBI" id="CHEBI:456215"/>
    </ligand>
</feature>